<proteinExistence type="predicted"/>
<name>A0ABU9VP10_9BACI</name>
<dbReference type="Pfam" id="PF07728">
    <property type="entry name" value="AAA_5"/>
    <property type="match status" value="1"/>
</dbReference>
<dbReference type="InterPro" id="IPR003593">
    <property type="entry name" value="AAA+_ATPase"/>
</dbReference>
<dbReference type="Gene3D" id="3.40.50.300">
    <property type="entry name" value="P-loop containing nucleotide triphosphate hydrolases"/>
    <property type="match status" value="1"/>
</dbReference>
<comment type="caution">
    <text evidence="2">The sequence shown here is derived from an EMBL/GenBank/DDBJ whole genome shotgun (WGS) entry which is preliminary data.</text>
</comment>
<dbReference type="PANTHER" id="PTHR37291:SF1">
    <property type="entry name" value="TYPE IV METHYL-DIRECTED RESTRICTION ENZYME ECOKMCRB SUBUNIT"/>
    <property type="match status" value="1"/>
</dbReference>
<evidence type="ECO:0000259" key="1">
    <source>
        <dbReference type="SMART" id="SM00382"/>
    </source>
</evidence>
<feature type="domain" description="AAA+ ATPase" evidence="1">
    <location>
        <begin position="1"/>
        <end position="285"/>
    </location>
</feature>
<dbReference type="SMART" id="SM00382">
    <property type="entry name" value="AAA"/>
    <property type="match status" value="1"/>
</dbReference>
<dbReference type="SUPFAM" id="SSF52540">
    <property type="entry name" value="P-loop containing nucleoside triphosphate hydrolases"/>
    <property type="match status" value="1"/>
</dbReference>
<gene>
    <name evidence="2" type="ORF">MKY91_19980</name>
</gene>
<organism evidence="2 3">
    <name type="scientific">Alkalicoccobacillus gibsonii</name>
    <dbReference type="NCBI Taxonomy" id="79881"/>
    <lineage>
        <taxon>Bacteria</taxon>
        <taxon>Bacillati</taxon>
        <taxon>Bacillota</taxon>
        <taxon>Bacilli</taxon>
        <taxon>Bacillales</taxon>
        <taxon>Bacillaceae</taxon>
        <taxon>Alkalicoccobacillus</taxon>
    </lineage>
</organism>
<sequence>MGKNTIYYGPPGTGKTYLLQELMVNYIGFNISDEDIEKSYLSTSKEWVPIVLILLNNNNSLRSEDIQTKIGEVIGPTYNISVSTILSDHSVELSSNLTLESSDPRIFNQHEGKWFVILENLLLYKSNFLSEYIDKDSMNERYSFVTFHQSFVYEDFVEGIRPLITNETNQMEGEIGYSIEPGVFKKICEEAVNNSQMNYAIFIDEINRGNISEIFGELITLIETDKRLGEANQLEVTLPYSKKKFGVPKNLDIIGTMNSADRSIATIDIALRRRFNFISSKPDPEKLKLLLEKNNVDPRDIEGIDLIKLFEILNKRIESLLDSNFAIGHAYFTNVKNYSDLLNVLVKKIIPLLEEYFFEDLKKVQMILNDLDSNGDLKSNAIYKSDLLETDRLFEYVGDYINEDKTSYFTSDNIEKHAVIKIYE</sequence>
<accession>A0ABU9VP10</accession>
<keyword evidence="3" id="KW-1185">Reference proteome</keyword>
<dbReference type="InterPro" id="IPR027417">
    <property type="entry name" value="P-loop_NTPase"/>
</dbReference>
<dbReference type="EMBL" id="JBCITK010000001">
    <property type="protein sequence ID" value="MEN0645450.1"/>
    <property type="molecule type" value="Genomic_DNA"/>
</dbReference>
<dbReference type="InterPro" id="IPR052934">
    <property type="entry name" value="Methyl-DNA_Rec/Restrict_Enz"/>
</dbReference>
<reference evidence="2 3" key="1">
    <citation type="submission" date="2024-03" db="EMBL/GenBank/DDBJ databases">
        <title>Bacilli Hybrid Assemblies.</title>
        <authorList>
            <person name="Kovac J."/>
        </authorList>
    </citation>
    <scope>NUCLEOTIDE SEQUENCE [LARGE SCALE GENOMIC DNA]</scope>
    <source>
        <strain evidence="2 3">FSL R7-0666</strain>
    </source>
</reference>
<dbReference type="Proteomes" id="UP001418796">
    <property type="component" value="Unassembled WGS sequence"/>
</dbReference>
<evidence type="ECO:0000313" key="3">
    <source>
        <dbReference type="Proteomes" id="UP001418796"/>
    </source>
</evidence>
<protein>
    <submittedName>
        <fullName evidence="2">AAA family ATPase</fullName>
    </submittedName>
</protein>
<evidence type="ECO:0000313" key="2">
    <source>
        <dbReference type="EMBL" id="MEN0645450.1"/>
    </source>
</evidence>
<dbReference type="PANTHER" id="PTHR37291">
    <property type="entry name" value="5-METHYLCYTOSINE-SPECIFIC RESTRICTION ENZYME B"/>
    <property type="match status" value="1"/>
</dbReference>
<dbReference type="InterPro" id="IPR011704">
    <property type="entry name" value="ATPase_dyneun-rel_AAA"/>
</dbReference>